<evidence type="ECO:0000259" key="2">
    <source>
        <dbReference type="Pfam" id="PF13240"/>
    </source>
</evidence>
<dbReference type="Pfam" id="PF13240">
    <property type="entry name" value="Zn_Ribbon_1"/>
    <property type="match status" value="1"/>
</dbReference>
<keyword evidence="1" id="KW-0472">Membrane</keyword>
<name>A0A6M8EVW5_9BACT</name>
<dbReference type="InterPro" id="IPR026870">
    <property type="entry name" value="Zinc_ribbon_dom"/>
</dbReference>
<dbReference type="EMBL" id="CP042652">
    <property type="protein sequence ID" value="QKE27424.1"/>
    <property type="molecule type" value="Genomic_DNA"/>
</dbReference>
<feature type="domain" description="Zinc-ribbon" evidence="2">
    <location>
        <begin position="5"/>
        <end position="26"/>
    </location>
</feature>
<gene>
    <name evidence="3" type="ORF">AACT_0192</name>
</gene>
<keyword evidence="4" id="KW-1185">Reference proteome</keyword>
<dbReference type="RefSeq" id="WP_172124124.1">
    <property type="nucleotide sequence ID" value="NZ_CP042652.1"/>
</dbReference>
<sequence>MALVKCEECGKEISSNVKVCPHCGYKRKRGIWFYIMIFLIAIIILAVLGSNNDDSKLGTNSSEKSSSSTVKKELYLTEIEANIFHTLIQNQTEALINSGEPIFSNDENIVIPSVVSANTIQLEYEKNEINADNLFKNKLLLVSGKVINIGKNSSNEPYLSLSGGSNPYMTPSAKMKKEYIDWASNLSKGTEVQMICKINHFIMGSVKLHNCIPFDSWFSEQDWGKITLDAYKNNTSKRADEMIEFVKTVASKIDVNNTGCKDATFDNGECIDEIGTIRDLIEEEKRKTSVNTQSTDIKK</sequence>
<accession>A0A6M8EVW5</accession>
<dbReference type="KEGG" id="paco:AACT_0192"/>
<proteinExistence type="predicted"/>
<dbReference type="AlphaFoldDB" id="A0A6M8EVW5"/>
<reference evidence="3 4" key="1">
    <citation type="submission" date="2019-08" db="EMBL/GenBank/DDBJ databases">
        <title>Complete genome sequence of Arcobacter acticola.</title>
        <authorList>
            <person name="Miller W."/>
        </authorList>
    </citation>
    <scope>NUCLEOTIDE SEQUENCE [LARGE SCALE GENOMIC DNA]</scope>
    <source>
        <strain evidence="3 4">KCTC 52212</strain>
    </source>
</reference>
<evidence type="ECO:0000313" key="4">
    <source>
        <dbReference type="Proteomes" id="UP000503483"/>
    </source>
</evidence>
<dbReference type="Proteomes" id="UP000503483">
    <property type="component" value="Chromosome"/>
</dbReference>
<dbReference type="Pfam" id="PF12869">
    <property type="entry name" value="tRNA_anti-like"/>
    <property type="match status" value="1"/>
</dbReference>
<keyword evidence="1" id="KW-0812">Transmembrane</keyword>
<feature type="transmembrane region" description="Helical" evidence="1">
    <location>
        <begin position="31"/>
        <end position="49"/>
    </location>
</feature>
<dbReference type="InterPro" id="IPR024422">
    <property type="entry name" value="Protein_unknown_function_OB"/>
</dbReference>
<organism evidence="3 4">
    <name type="scientific">Arcobacter acticola</name>
    <dbReference type="NCBI Taxonomy" id="1849015"/>
    <lineage>
        <taxon>Bacteria</taxon>
        <taxon>Pseudomonadati</taxon>
        <taxon>Campylobacterota</taxon>
        <taxon>Epsilonproteobacteria</taxon>
        <taxon>Campylobacterales</taxon>
        <taxon>Arcobacteraceae</taxon>
        <taxon>Arcobacter</taxon>
    </lineage>
</organism>
<evidence type="ECO:0000256" key="1">
    <source>
        <dbReference type="SAM" id="Phobius"/>
    </source>
</evidence>
<evidence type="ECO:0000313" key="3">
    <source>
        <dbReference type="EMBL" id="QKE27424.1"/>
    </source>
</evidence>
<keyword evidence="1" id="KW-1133">Transmembrane helix</keyword>
<protein>
    <submittedName>
        <fullName evidence="3">tRNA_anti-like domain-containing protein</fullName>
    </submittedName>
</protein>